<comment type="caution">
    <text evidence="2">The sequence shown here is derived from an EMBL/GenBank/DDBJ whole genome shotgun (WGS) entry which is preliminary data.</text>
</comment>
<dbReference type="EMBL" id="LCZI01000695">
    <property type="protein sequence ID" value="KKZ65153.1"/>
    <property type="molecule type" value="Genomic_DNA"/>
</dbReference>
<evidence type="ECO:0008006" key="4">
    <source>
        <dbReference type="Google" id="ProtNLM"/>
    </source>
</evidence>
<protein>
    <recommendedName>
        <fullName evidence="4">Secreted protein</fullName>
    </recommendedName>
</protein>
<evidence type="ECO:0000313" key="2">
    <source>
        <dbReference type="EMBL" id="KKZ65153.1"/>
    </source>
</evidence>
<organism evidence="2 3">
    <name type="scientific">[Emmonsia] crescens</name>
    <dbReference type="NCBI Taxonomy" id="73230"/>
    <lineage>
        <taxon>Eukaryota</taxon>
        <taxon>Fungi</taxon>
        <taxon>Dikarya</taxon>
        <taxon>Ascomycota</taxon>
        <taxon>Pezizomycotina</taxon>
        <taxon>Eurotiomycetes</taxon>
        <taxon>Eurotiomycetidae</taxon>
        <taxon>Onygenales</taxon>
        <taxon>Ajellomycetaceae</taxon>
        <taxon>Emergomyces</taxon>
    </lineage>
</organism>
<dbReference type="Proteomes" id="UP000034164">
    <property type="component" value="Unassembled WGS sequence"/>
</dbReference>
<name>A0A0G2I407_9EURO</name>
<feature type="signal peptide" evidence="1">
    <location>
        <begin position="1"/>
        <end position="17"/>
    </location>
</feature>
<gene>
    <name evidence="2" type="ORF">EMCG_09020</name>
</gene>
<dbReference type="VEuPathDB" id="FungiDB:EMCG_09020"/>
<reference evidence="3" key="1">
    <citation type="journal article" date="2015" name="PLoS Genet.">
        <title>The dynamic genome and transcriptome of the human fungal pathogen Blastomyces and close relative Emmonsia.</title>
        <authorList>
            <person name="Munoz J.F."/>
            <person name="Gauthier G.M."/>
            <person name="Desjardins C.A."/>
            <person name="Gallo J.E."/>
            <person name="Holder J."/>
            <person name="Sullivan T.D."/>
            <person name="Marty A.J."/>
            <person name="Carmen J.C."/>
            <person name="Chen Z."/>
            <person name="Ding L."/>
            <person name="Gujja S."/>
            <person name="Magrini V."/>
            <person name="Misas E."/>
            <person name="Mitreva M."/>
            <person name="Priest M."/>
            <person name="Saif S."/>
            <person name="Whiston E.A."/>
            <person name="Young S."/>
            <person name="Zeng Q."/>
            <person name="Goldman W.E."/>
            <person name="Mardis E.R."/>
            <person name="Taylor J.W."/>
            <person name="McEwen J.G."/>
            <person name="Clay O.K."/>
            <person name="Klein B.S."/>
            <person name="Cuomo C.A."/>
        </authorList>
    </citation>
    <scope>NUCLEOTIDE SEQUENCE [LARGE SCALE GENOMIC DNA]</scope>
    <source>
        <strain evidence="3">UAMH 3008</strain>
    </source>
</reference>
<accession>A0A0G2I407</accession>
<keyword evidence="1" id="KW-0732">Signal</keyword>
<sequence length="121" mass="13941">MHLAVVLLLLQLPLVLSLLVLRAILLARSQHHHRKRLTMVLILSTIRSIHSIALRLHPLLQPQPHLERPRRLLLQHPTATFHLLAFPMPVLPRQKPWVPVLPQWAQLSLLELLALLQFAEA</sequence>
<evidence type="ECO:0000256" key="1">
    <source>
        <dbReference type="SAM" id="SignalP"/>
    </source>
</evidence>
<evidence type="ECO:0000313" key="3">
    <source>
        <dbReference type="Proteomes" id="UP000034164"/>
    </source>
</evidence>
<proteinExistence type="predicted"/>
<dbReference type="AlphaFoldDB" id="A0A0G2I407"/>
<feature type="chain" id="PRO_5002545497" description="Secreted protein" evidence="1">
    <location>
        <begin position="18"/>
        <end position="121"/>
    </location>
</feature>